<proteinExistence type="predicted"/>
<reference evidence="2" key="2">
    <citation type="submission" date="2015-06" db="UniProtKB">
        <authorList>
            <consortium name="EnsemblPlants"/>
        </authorList>
    </citation>
    <scope>IDENTIFICATION</scope>
    <source>
        <strain evidence="2">DM1-3 516 R44</strain>
    </source>
</reference>
<keyword evidence="3" id="KW-1185">Reference proteome</keyword>
<name>M1DVF4_SOLTU</name>
<dbReference type="EnsemblPlants" id="PGSC0003DMT400095035">
    <property type="protein sequence ID" value="PGSC0003DMT400095035"/>
    <property type="gene ID" value="PGSC0003DMG400044606"/>
</dbReference>
<sequence length="349" mass="38673">MILWKNDANSSKSKSTPRNQELQVGHASDVACGHLASDVDQWEEASAKAYTHQMWHLCIWQVTSANVMQHQSRHARISGNISQGLQASAVACAHRLATSTSANDMRHQPRNARIGRGLCASGKRRRPTTCNISQGLHTSVVTCEHRLGDIIRGLRASIRLHRPWPVRISQATSANGRQYQPRPPRINVACAHRLGDIGRGLCASTRRHRPTTSSISQGLHASDLVCAHRVKRRRPTVGNISQGLHSSAVACAHRLGDIGVGQWKATSAKAYRHLMWHVRIGKETSTKGRQHQPRPARINSYVCASVGRYWRRPTTCDINHSLHASDVACVHLENDIDQWHATSAKSCTH</sequence>
<organism evidence="2 3">
    <name type="scientific">Solanum tuberosum</name>
    <name type="common">Potato</name>
    <dbReference type="NCBI Taxonomy" id="4113"/>
    <lineage>
        <taxon>Eukaryota</taxon>
        <taxon>Viridiplantae</taxon>
        <taxon>Streptophyta</taxon>
        <taxon>Embryophyta</taxon>
        <taxon>Tracheophyta</taxon>
        <taxon>Spermatophyta</taxon>
        <taxon>Magnoliopsida</taxon>
        <taxon>eudicotyledons</taxon>
        <taxon>Gunneridae</taxon>
        <taxon>Pentapetalae</taxon>
        <taxon>asterids</taxon>
        <taxon>lamiids</taxon>
        <taxon>Solanales</taxon>
        <taxon>Solanaceae</taxon>
        <taxon>Solanoideae</taxon>
        <taxon>Solaneae</taxon>
        <taxon>Solanum</taxon>
    </lineage>
</organism>
<dbReference type="OMA" id="WHATSAK"/>
<evidence type="ECO:0000313" key="2">
    <source>
        <dbReference type="EnsemblPlants" id="PGSC0003DMT400095035"/>
    </source>
</evidence>
<accession>M1DVF4</accession>
<feature type="region of interest" description="Disordered" evidence="1">
    <location>
        <begin position="1"/>
        <end position="25"/>
    </location>
</feature>
<dbReference type="AlphaFoldDB" id="M1DVF4"/>
<dbReference type="Proteomes" id="UP000011115">
    <property type="component" value="Unassembled WGS sequence"/>
</dbReference>
<evidence type="ECO:0000313" key="3">
    <source>
        <dbReference type="Proteomes" id="UP000011115"/>
    </source>
</evidence>
<dbReference type="PaxDb" id="4113-PGSC0003DMT400095035"/>
<dbReference type="Gramene" id="PGSC0003DMT400095035">
    <property type="protein sequence ID" value="PGSC0003DMT400095035"/>
    <property type="gene ID" value="PGSC0003DMG400044606"/>
</dbReference>
<evidence type="ECO:0000256" key="1">
    <source>
        <dbReference type="SAM" id="MobiDB-lite"/>
    </source>
</evidence>
<dbReference type="HOGENOM" id="CLU_795474_0_0_1"/>
<feature type="compositionally biased region" description="Polar residues" evidence="1">
    <location>
        <begin position="7"/>
        <end position="22"/>
    </location>
</feature>
<reference evidence="3" key="1">
    <citation type="journal article" date="2011" name="Nature">
        <title>Genome sequence and analysis of the tuber crop potato.</title>
        <authorList>
            <consortium name="The Potato Genome Sequencing Consortium"/>
        </authorList>
    </citation>
    <scope>NUCLEOTIDE SEQUENCE [LARGE SCALE GENOMIC DNA]</scope>
    <source>
        <strain evidence="3">cv. DM1-3 516 R44</strain>
    </source>
</reference>
<dbReference type="InParanoid" id="M1DVF4"/>
<protein>
    <submittedName>
        <fullName evidence="2">Uncharacterized protein</fullName>
    </submittedName>
</protein>